<evidence type="ECO:0000313" key="2">
    <source>
        <dbReference type="EMBL" id="BDU76699.1"/>
    </source>
</evidence>
<feature type="domain" description="DUF2520" evidence="1">
    <location>
        <begin position="101"/>
        <end position="209"/>
    </location>
</feature>
<dbReference type="RefSeq" id="WP_243334391.1">
    <property type="nucleotide sequence ID" value="NZ_AP027081.1"/>
</dbReference>
<dbReference type="PANTHER" id="PTHR40459:SF1">
    <property type="entry name" value="CONSERVED HYPOTHETICAL ALANINE AND LEUCINE RICH PROTEIN"/>
    <property type="match status" value="1"/>
</dbReference>
<dbReference type="KEGG" id="msea:METESE_16570"/>
<dbReference type="InterPro" id="IPR008927">
    <property type="entry name" value="6-PGluconate_DH-like_C_sf"/>
</dbReference>
<dbReference type="InterPro" id="IPR037108">
    <property type="entry name" value="TM1727-like_C_sf"/>
</dbReference>
<organism evidence="2 3">
    <name type="scientific">Mesoterricola sediminis</name>
    <dbReference type="NCBI Taxonomy" id="2927980"/>
    <lineage>
        <taxon>Bacteria</taxon>
        <taxon>Pseudomonadati</taxon>
        <taxon>Acidobacteriota</taxon>
        <taxon>Holophagae</taxon>
        <taxon>Holophagales</taxon>
        <taxon>Holophagaceae</taxon>
        <taxon>Mesoterricola</taxon>
    </lineage>
</organism>
<dbReference type="SUPFAM" id="SSF48179">
    <property type="entry name" value="6-phosphogluconate dehydrogenase C-terminal domain-like"/>
    <property type="match status" value="1"/>
</dbReference>
<sequence>MDAFRTFSVLGRGRAGRALAEAWAGRHPLLPGSARPGGLVLLALPDRALAEAAAAFPGRCVHLSGSLHLPGVPCAHPLVSFDGRPADWHGAPLALTGEVPAVILEAFTGLGFAPFQLPPDLKPLYHACAVLASGHVATLWLGARARLAEAGVDLPGRAYAPLAESTLRNIEAHGAGGRTGPFVRGDRETIERDAAALGEPWRSLFLQLGSM</sequence>
<dbReference type="Pfam" id="PF10728">
    <property type="entry name" value="DUF2520"/>
    <property type="match status" value="1"/>
</dbReference>
<evidence type="ECO:0000313" key="3">
    <source>
        <dbReference type="Proteomes" id="UP001228113"/>
    </source>
</evidence>
<dbReference type="Gene3D" id="1.10.1040.20">
    <property type="entry name" value="ProC-like, C-terminal domain"/>
    <property type="match status" value="1"/>
</dbReference>
<dbReference type="InterPro" id="IPR018931">
    <property type="entry name" value="DUF2520"/>
</dbReference>
<dbReference type="PANTHER" id="PTHR40459">
    <property type="entry name" value="CONSERVED HYPOTHETICAL ALANINE AND LEUCINE RICH PROTEIN"/>
    <property type="match status" value="1"/>
</dbReference>
<accession>A0AA48KC18</accession>
<name>A0AA48KC18_9BACT</name>
<proteinExistence type="predicted"/>
<dbReference type="AlphaFoldDB" id="A0AA48KC18"/>
<dbReference type="EMBL" id="AP027081">
    <property type="protein sequence ID" value="BDU76699.1"/>
    <property type="molecule type" value="Genomic_DNA"/>
</dbReference>
<gene>
    <name evidence="2" type="ORF">METESE_16570</name>
</gene>
<dbReference type="Proteomes" id="UP001228113">
    <property type="component" value="Chromosome"/>
</dbReference>
<protein>
    <recommendedName>
        <fullName evidence="1">DUF2520 domain-containing protein</fullName>
    </recommendedName>
</protein>
<evidence type="ECO:0000259" key="1">
    <source>
        <dbReference type="Pfam" id="PF10728"/>
    </source>
</evidence>
<reference evidence="2" key="1">
    <citation type="journal article" date="2023" name="Int. J. Syst. Evol. Microbiol.">
        <title>Mesoterricola silvestris gen. nov., sp. nov., Mesoterricola sediminis sp. nov., Geothrix oryzae sp. nov., Geothrix edaphica sp. nov., Geothrix rubra sp. nov., and Geothrix limicola sp. nov., six novel members of Acidobacteriota isolated from soils.</title>
        <authorList>
            <person name="Itoh H."/>
            <person name="Sugisawa Y."/>
            <person name="Mise K."/>
            <person name="Xu Z."/>
            <person name="Kuniyasu M."/>
            <person name="Ushijima N."/>
            <person name="Kawano K."/>
            <person name="Kobayashi E."/>
            <person name="Shiratori Y."/>
            <person name="Masuda Y."/>
            <person name="Senoo K."/>
        </authorList>
    </citation>
    <scope>NUCLEOTIDE SEQUENCE</scope>
    <source>
        <strain evidence="2">W786</strain>
    </source>
</reference>
<keyword evidence="3" id="KW-1185">Reference proteome</keyword>